<dbReference type="Gene3D" id="3.40.50.300">
    <property type="entry name" value="P-loop containing nucleotide triphosphate hydrolases"/>
    <property type="match status" value="1"/>
</dbReference>
<dbReference type="AlphaFoldDB" id="A0A7R9IUH0"/>
<evidence type="ECO:0000313" key="4">
    <source>
        <dbReference type="EMBL" id="CAD7464642.1"/>
    </source>
</evidence>
<proteinExistence type="inferred from homology"/>
<dbReference type="SUPFAM" id="SSF52540">
    <property type="entry name" value="P-loop containing nucleoside triphosphate hydrolases"/>
    <property type="match status" value="1"/>
</dbReference>
<accession>A0A7R9IUH0</accession>
<dbReference type="InterPro" id="IPR027417">
    <property type="entry name" value="P-loop_NTPase"/>
</dbReference>
<dbReference type="GO" id="GO:0008146">
    <property type="term" value="F:sulfotransferase activity"/>
    <property type="evidence" value="ECO:0007669"/>
    <property type="project" value="InterPro"/>
</dbReference>
<evidence type="ECO:0000259" key="3">
    <source>
        <dbReference type="Pfam" id="PF00685"/>
    </source>
</evidence>
<dbReference type="InterPro" id="IPR000863">
    <property type="entry name" value="Sulfotransferase_dom"/>
</dbReference>
<reference evidence="4" key="1">
    <citation type="submission" date="2020-11" db="EMBL/GenBank/DDBJ databases">
        <authorList>
            <person name="Tran Van P."/>
        </authorList>
    </citation>
    <scope>NUCLEOTIDE SEQUENCE</scope>
</reference>
<dbReference type="EMBL" id="OE018657">
    <property type="protein sequence ID" value="CAD7464642.1"/>
    <property type="molecule type" value="Genomic_DNA"/>
</dbReference>
<sequence length="119" mass="13633">MPAPHHPSSLANTCITASNIQIPYAPFWSHVTEAWGLRQNPNLLFLFYEDLVKNIPSTIREVAQFLNKPVTEEQVTQLAAHLHIDTFRNNPSFNNTALRELEMMRPGEQGFIRKGETFK</sequence>
<comment type="similarity">
    <text evidence="1">Belongs to the sulfotransferase 1 family.</text>
</comment>
<dbReference type="PANTHER" id="PTHR11783">
    <property type="entry name" value="SULFOTRANSFERASE SULT"/>
    <property type="match status" value="1"/>
</dbReference>
<name>A0A7R9IUH0_9NEOP</name>
<gene>
    <name evidence="4" type="ORF">TTEB3V08_LOCUS12519</name>
</gene>
<dbReference type="Pfam" id="PF00685">
    <property type="entry name" value="Sulfotransfer_1"/>
    <property type="match status" value="1"/>
</dbReference>
<protein>
    <recommendedName>
        <fullName evidence="3">Sulfotransferase domain-containing protein</fullName>
    </recommendedName>
</protein>
<organism evidence="4">
    <name type="scientific">Timema tahoe</name>
    <dbReference type="NCBI Taxonomy" id="61484"/>
    <lineage>
        <taxon>Eukaryota</taxon>
        <taxon>Metazoa</taxon>
        <taxon>Ecdysozoa</taxon>
        <taxon>Arthropoda</taxon>
        <taxon>Hexapoda</taxon>
        <taxon>Insecta</taxon>
        <taxon>Pterygota</taxon>
        <taxon>Neoptera</taxon>
        <taxon>Polyneoptera</taxon>
        <taxon>Phasmatodea</taxon>
        <taxon>Timematodea</taxon>
        <taxon>Timematoidea</taxon>
        <taxon>Timematidae</taxon>
        <taxon>Timema</taxon>
    </lineage>
</organism>
<feature type="domain" description="Sulfotransferase" evidence="3">
    <location>
        <begin position="14"/>
        <end position="117"/>
    </location>
</feature>
<evidence type="ECO:0000256" key="2">
    <source>
        <dbReference type="ARBA" id="ARBA00022679"/>
    </source>
</evidence>
<evidence type="ECO:0000256" key="1">
    <source>
        <dbReference type="ARBA" id="ARBA00005771"/>
    </source>
</evidence>
<keyword evidence="2" id="KW-0808">Transferase</keyword>